<dbReference type="Proteomes" id="UP001153269">
    <property type="component" value="Unassembled WGS sequence"/>
</dbReference>
<gene>
    <name evidence="1" type="ORF">PLEPLA_LOCUS32908</name>
</gene>
<comment type="caution">
    <text evidence="1">The sequence shown here is derived from an EMBL/GenBank/DDBJ whole genome shotgun (WGS) entry which is preliminary data.</text>
</comment>
<evidence type="ECO:0000313" key="1">
    <source>
        <dbReference type="EMBL" id="CAB1445177.1"/>
    </source>
</evidence>
<accession>A0A9N7V9I6</accession>
<proteinExistence type="predicted"/>
<dbReference type="AlphaFoldDB" id="A0A9N7V9I6"/>
<name>A0A9N7V9I6_PLEPL</name>
<dbReference type="EMBL" id="CADEAL010003558">
    <property type="protein sequence ID" value="CAB1445177.1"/>
    <property type="molecule type" value="Genomic_DNA"/>
</dbReference>
<sequence>MAGAPFVVTAKILPMSIGSSKCSINTLAMSSPFVVSDIGCKQQNSSLTVESEYFAMTAKREQITKKVLDCRRYSSAAQPPVLLILSSLRLLPPPPFVSSVPFCCLRDTSDHVAEEEAN</sequence>
<protein>
    <submittedName>
        <fullName evidence="1">Uncharacterized protein</fullName>
    </submittedName>
</protein>
<reference evidence="1" key="1">
    <citation type="submission" date="2020-03" db="EMBL/GenBank/DDBJ databases">
        <authorList>
            <person name="Weist P."/>
        </authorList>
    </citation>
    <scope>NUCLEOTIDE SEQUENCE</scope>
</reference>
<evidence type="ECO:0000313" key="2">
    <source>
        <dbReference type="Proteomes" id="UP001153269"/>
    </source>
</evidence>
<organism evidence="1 2">
    <name type="scientific">Pleuronectes platessa</name>
    <name type="common">European plaice</name>
    <dbReference type="NCBI Taxonomy" id="8262"/>
    <lineage>
        <taxon>Eukaryota</taxon>
        <taxon>Metazoa</taxon>
        <taxon>Chordata</taxon>
        <taxon>Craniata</taxon>
        <taxon>Vertebrata</taxon>
        <taxon>Euteleostomi</taxon>
        <taxon>Actinopterygii</taxon>
        <taxon>Neopterygii</taxon>
        <taxon>Teleostei</taxon>
        <taxon>Neoteleostei</taxon>
        <taxon>Acanthomorphata</taxon>
        <taxon>Carangaria</taxon>
        <taxon>Pleuronectiformes</taxon>
        <taxon>Pleuronectoidei</taxon>
        <taxon>Pleuronectidae</taxon>
        <taxon>Pleuronectes</taxon>
    </lineage>
</organism>
<keyword evidence="2" id="KW-1185">Reference proteome</keyword>